<evidence type="ECO:0000313" key="3">
    <source>
        <dbReference type="Proteomes" id="UP000468766"/>
    </source>
</evidence>
<evidence type="ECO:0000313" key="2">
    <source>
        <dbReference type="EMBL" id="KAB2951794.1"/>
    </source>
</evidence>
<name>A0A6I0EX74_9FIRM</name>
<feature type="compositionally biased region" description="Basic and acidic residues" evidence="1">
    <location>
        <begin position="1"/>
        <end position="19"/>
    </location>
</feature>
<accession>A0A6I0EX74</accession>
<dbReference type="OrthoDB" id="9893878at2"/>
<comment type="caution">
    <text evidence="2">The sequence shown here is derived from an EMBL/GenBank/DDBJ whole genome shotgun (WGS) entry which is preliminary data.</text>
</comment>
<reference evidence="2 3" key="1">
    <citation type="submission" date="2019-10" db="EMBL/GenBank/DDBJ databases">
        <title>Whole-genome sequence of the extremophile Heliorestis acidaminivorans DSM 24790.</title>
        <authorList>
            <person name="Kyndt J.A."/>
            <person name="Meyer T.E."/>
        </authorList>
    </citation>
    <scope>NUCLEOTIDE SEQUENCE [LARGE SCALE GENOMIC DNA]</scope>
    <source>
        <strain evidence="2 3">DSM 24790</strain>
    </source>
</reference>
<evidence type="ECO:0000256" key="1">
    <source>
        <dbReference type="SAM" id="MobiDB-lite"/>
    </source>
</evidence>
<protein>
    <submittedName>
        <fullName evidence="2">Uncharacterized protein</fullName>
    </submittedName>
</protein>
<dbReference type="Proteomes" id="UP000468766">
    <property type="component" value="Unassembled WGS sequence"/>
</dbReference>
<keyword evidence="3" id="KW-1185">Reference proteome</keyword>
<organism evidence="2 3">
    <name type="scientific">Heliorestis acidaminivorans</name>
    <dbReference type="NCBI Taxonomy" id="553427"/>
    <lineage>
        <taxon>Bacteria</taxon>
        <taxon>Bacillati</taxon>
        <taxon>Bacillota</taxon>
        <taxon>Clostridia</taxon>
        <taxon>Eubacteriales</taxon>
        <taxon>Heliobacteriaceae</taxon>
        <taxon>Heliorestis</taxon>
    </lineage>
</organism>
<gene>
    <name evidence="2" type="ORF">F9B85_10905</name>
</gene>
<feature type="compositionally biased region" description="Polar residues" evidence="1">
    <location>
        <begin position="39"/>
        <end position="48"/>
    </location>
</feature>
<sequence length="65" mass="7472">MDTEKHEKKLNPCEAEPRKPFPALDPEMNENMEKPDNTAVFTTSSINPQDFDDDSAFNRQTTLED</sequence>
<proteinExistence type="predicted"/>
<feature type="region of interest" description="Disordered" evidence="1">
    <location>
        <begin position="1"/>
        <end position="65"/>
    </location>
</feature>
<dbReference type="RefSeq" id="WP_151620839.1">
    <property type="nucleotide sequence ID" value="NZ_WBXO01000009.1"/>
</dbReference>
<dbReference type="EMBL" id="WBXO01000009">
    <property type="protein sequence ID" value="KAB2951794.1"/>
    <property type="molecule type" value="Genomic_DNA"/>
</dbReference>
<dbReference type="AlphaFoldDB" id="A0A6I0EX74"/>